<dbReference type="InterPro" id="IPR000182">
    <property type="entry name" value="GNAT_dom"/>
</dbReference>
<comment type="caution">
    <text evidence="4">The sequence shown here is derived from an EMBL/GenBank/DDBJ whole genome shotgun (WGS) entry which is preliminary data.</text>
</comment>
<keyword evidence="5" id="KW-1185">Reference proteome</keyword>
<evidence type="ECO:0000259" key="3">
    <source>
        <dbReference type="PROSITE" id="PS51186"/>
    </source>
</evidence>
<evidence type="ECO:0000256" key="1">
    <source>
        <dbReference type="ARBA" id="ARBA00022679"/>
    </source>
</evidence>
<evidence type="ECO:0000256" key="2">
    <source>
        <dbReference type="ARBA" id="ARBA00023315"/>
    </source>
</evidence>
<keyword evidence="2" id="KW-0012">Acyltransferase</keyword>
<evidence type="ECO:0000313" key="5">
    <source>
        <dbReference type="Proteomes" id="UP000602284"/>
    </source>
</evidence>
<name>A0ABS1JDZ8_9BACL</name>
<dbReference type="EMBL" id="JAEQNB010000006">
    <property type="protein sequence ID" value="MBL0388511.1"/>
    <property type="molecule type" value="Genomic_DNA"/>
</dbReference>
<accession>A0ABS1JDZ8</accession>
<organism evidence="4 5">
    <name type="scientific">Tumebacillus amylolyticus</name>
    <dbReference type="NCBI Taxonomy" id="2801339"/>
    <lineage>
        <taxon>Bacteria</taxon>
        <taxon>Bacillati</taxon>
        <taxon>Bacillota</taxon>
        <taxon>Bacilli</taxon>
        <taxon>Bacillales</taxon>
        <taxon>Alicyclobacillaceae</taxon>
        <taxon>Tumebacillus</taxon>
    </lineage>
</organism>
<protein>
    <submittedName>
        <fullName evidence="4">GNAT family N-acetyltransferase</fullName>
    </submittedName>
</protein>
<dbReference type="InterPro" id="IPR016181">
    <property type="entry name" value="Acyl_CoA_acyltransferase"/>
</dbReference>
<dbReference type="CDD" id="cd04301">
    <property type="entry name" value="NAT_SF"/>
    <property type="match status" value="1"/>
</dbReference>
<dbReference type="PANTHER" id="PTHR43877:SF2">
    <property type="entry name" value="AMINOALKYLPHOSPHONATE N-ACETYLTRANSFERASE-RELATED"/>
    <property type="match status" value="1"/>
</dbReference>
<keyword evidence="1" id="KW-0808">Transferase</keyword>
<feature type="domain" description="N-acetyltransferase" evidence="3">
    <location>
        <begin position="8"/>
        <end position="169"/>
    </location>
</feature>
<dbReference type="InterPro" id="IPR050832">
    <property type="entry name" value="Bact_Acetyltransf"/>
</dbReference>
<dbReference type="Pfam" id="PF00583">
    <property type="entry name" value="Acetyltransf_1"/>
    <property type="match status" value="1"/>
</dbReference>
<dbReference type="PROSITE" id="PS51186">
    <property type="entry name" value="GNAT"/>
    <property type="match status" value="1"/>
</dbReference>
<reference evidence="4 5" key="1">
    <citation type="submission" date="2021-01" db="EMBL/GenBank/DDBJ databases">
        <title>Tumebacillus sp. strain ITR2 16S ribosomal RNA gene Genome sequencing and assembly.</title>
        <authorList>
            <person name="Kang M."/>
        </authorList>
    </citation>
    <scope>NUCLEOTIDE SEQUENCE [LARGE SCALE GENOMIC DNA]</scope>
    <source>
        <strain evidence="4 5">ITR2</strain>
    </source>
</reference>
<evidence type="ECO:0000313" key="4">
    <source>
        <dbReference type="EMBL" id="MBL0388511.1"/>
    </source>
</evidence>
<proteinExistence type="predicted"/>
<dbReference type="Proteomes" id="UP000602284">
    <property type="component" value="Unassembled WGS sequence"/>
</dbReference>
<dbReference type="SUPFAM" id="SSF55729">
    <property type="entry name" value="Acyl-CoA N-acyltransferases (Nat)"/>
    <property type="match status" value="1"/>
</dbReference>
<dbReference type="RefSeq" id="WP_201637476.1">
    <property type="nucleotide sequence ID" value="NZ_JAEQNB010000006.1"/>
</dbReference>
<sequence length="169" mass="18595">MSNQWEVKQLVEPSEKDLEQLSNLLIDVVADGASVGFLPPLGEADARTYWKGVWAPGVTVWSVSLEGTLIGTVQLHEAHSQNGKHRAEIAKLMVHSDCRGRGIARALMNVAEKSARDQGRTLLVLDTRAGDPSNSLYQSLGFIEAGRIPNYARSADGNLDETVFYYKHF</sequence>
<gene>
    <name evidence="4" type="ORF">JJB07_18060</name>
</gene>
<dbReference type="PANTHER" id="PTHR43877">
    <property type="entry name" value="AMINOALKYLPHOSPHONATE N-ACETYLTRANSFERASE-RELATED-RELATED"/>
    <property type="match status" value="1"/>
</dbReference>
<dbReference type="Gene3D" id="3.40.630.30">
    <property type="match status" value="1"/>
</dbReference>